<sequence>MQDNYSPPSVPSPPPLHTYTYATAVPTIDEEDAEFILGIDEAGRGPILGPMVYSLAYCSAKFNDEHLPTCEFADSKKLTESKRWELMKRISTDTDLLNSQLGYAITSLTATDISSSMLRPSTSIVNLNEQAHDASINLIKLVISKLKSKYPTVKIKALYIDTVGTPATYVKKLRTFFSTSDIEVIKVEKKADATYPIVSAASVVAKVTRDWYLKQQMLKLGIDDFNWGSGYPGDPNTIKFINSRMHPWFGWDHNVRYSWSTAKNALEKNRAVEIRWEHELVKKHGYQDILELAKPSSTTPHKFEVSKDWFL</sequence>
<accession>A0A1Z8JS92</accession>
<evidence type="ECO:0000313" key="12">
    <source>
        <dbReference type="Proteomes" id="UP000195871"/>
    </source>
</evidence>
<dbReference type="EMBL" id="NHMM01000002">
    <property type="protein sequence ID" value="OUT23478.1"/>
    <property type="molecule type" value="Genomic_DNA"/>
</dbReference>
<reference evidence="11 12" key="1">
    <citation type="submission" date="2017-05" db="EMBL/GenBank/DDBJ databases">
        <title>The Genome Sequence of Candida krusei Ckrusei653.</title>
        <authorList>
            <person name="Cuomo C."/>
            <person name="Forche A."/>
            <person name="Young S."/>
            <person name="Abouelleil A."/>
            <person name="Cao P."/>
            <person name="Chapman S."/>
            <person name="Cusick C."/>
            <person name="Shea T."/>
            <person name="Nusbaum C."/>
            <person name="Birren B."/>
        </authorList>
    </citation>
    <scope>NUCLEOTIDE SEQUENCE [LARGE SCALE GENOMIC DNA]</scope>
    <source>
        <strain evidence="11 12">Ckrusei653</strain>
    </source>
</reference>
<dbReference type="Gene3D" id="1.10.10.460">
    <property type="entry name" value="Ribonuclease hii. Domain 2"/>
    <property type="match status" value="1"/>
</dbReference>
<dbReference type="Gene3D" id="3.30.420.10">
    <property type="entry name" value="Ribonuclease H-like superfamily/Ribonuclease H"/>
    <property type="match status" value="1"/>
</dbReference>
<dbReference type="EC" id="3.1.26.4" evidence="9"/>
<dbReference type="Pfam" id="PF01351">
    <property type="entry name" value="RNase_HII"/>
    <property type="match status" value="1"/>
</dbReference>
<dbReference type="GO" id="GO:0004523">
    <property type="term" value="F:RNA-DNA hybrid ribonuclease activity"/>
    <property type="evidence" value="ECO:0007669"/>
    <property type="project" value="UniProtKB-UniRule"/>
</dbReference>
<evidence type="ECO:0000256" key="9">
    <source>
        <dbReference type="RuleBase" id="RU003515"/>
    </source>
</evidence>
<evidence type="ECO:0000256" key="6">
    <source>
        <dbReference type="ARBA" id="ARBA00022759"/>
    </source>
</evidence>
<comment type="cofactor">
    <cofactor evidence="8">
        <name>Mn(2+)</name>
        <dbReference type="ChEBI" id="CHEBI:29035"/>
    </cofactor>
    <cofactor evidence="8">
        <name>Mg(2+)</name>
        <dbReference type="ChEBI" id="CHEBI:18420"/>
    </cofactor>
    <text evidence="8">Manganese or magnesium. Binds 1 divalent metal ion per monomer in the absence of substrate. May bind a second metal ion after substrate binding.</text>
</comment>
<feature type="binding site" evidence="8">
    <location>
        <position position="40"/>
    </location>
    <ligand>
        <name>a divalent metal cation</name>
        <dbReference type="ChEBI" id="CHEBI:60240"/>
    </ligand>
</feature>
<evidence type="ECO:0000256" key="8">
    <source>
        <dbReference type="PROSITE-ProRule" id="PRU01319"/>
    </source>
</evidence>
<feature type="domain" description="RNase H type-2" evidence="10">
    <location>
        <begin position="34"/>
        <end position="271"/>
    </location>
</feature>
<dbReference type="NCBIfam" id="TIGR00729">
    <property type="entry name" value="ribonuclease HII"/>
    <property type="match status" value="1"/>
</dbReference>
<proteinExistence type="inferred from homology"/>
<dbReference type="GO" id="GO:0003723">
    <property type="term" value="F:RNA binding"/>
    <property type="evidence" value="ECO:0007669"/>
    <property type="project" value="UniProtKB-UniRule"/>
</dbReference>
<comment type="cofactor">
    <cofactor evidence="2">
        <name>Mg(2+)</name>
        <dbReference type="ChEBI" id="CHEBI:18420"/>
    </cofactor>
</comment>
<keyword evidence="4 8" id="KW-0540">Nuclease</keyword>
<dbReference type="SUPFAM" id="SSF53098">
    <property type="entry name" value="Ribonuclease H-like"/>
    <property type="match status" value="1"/>
</dbReference>
<dbReference type="InterPro" id="IPR012337">
    <property type="entry name" value="RNaseH-like_sf"/>
</dbReference>
<dbReference type="FunFam" id="1.10.10.460:FF:000001">
    <property type="entry name" value="Ribonuclease"/>
    <property type="match status" value="1"/>
</dbReference>
<keyword evidence="5 8" id="KW-0479">Metal-binding</keyword>
<dbReference type="Proteomes" id="UP000195871">
    <property type="component" value="Unassembled WGS sequence"/>
</dbReference>
<dbReference type="VEuPathDB" id="FungiDB:C5L36_0A05930"/>
<dbReference type="PROSITE" id="PS51975">
    <property type="entry name" value="RNASE_H_2"/>
    <property type="match status" value="1"/>
</dbReference>
<comment type="similarity">
    <text evidence="3">Belongs to the RNase HII family. Eukaryotic subfamily.</text>
</comment>
<comment type="caution">
    <text evidence="11">The sequence shown here is derived from an EMBL/GenBank/DDBJ whole genome shotgun (WGS) entry which is preliminary data.</text>
</comment>
<dbReference type="FunFam" id="3.30.420.10:FF:000016">
    <property type="entry name" value="Ribonuclease"/>
    <property type="match status" value="1"/>
</dbReference>
<dbReference type="InterPro" id="IPR001352">
    <property type="entry name" value="RNase_HII/HIII"/>
</dbReference>
<dbReference type="InterPro" id="IPR004649">
    <property type="entry name" value="RNase_H2_suA"/>
</dbReference>
<organism evidence="11 12">
    <name type="scientific">Pichia kudriavzevii</name>
    <name type="common">Yeast</name>
    <name type="synonym">Issatchenkia orientalis</name>
    <dbReference type="NCBI Taxonomy" id="4909"/>
    <lineage>
        <taxon>Eukaryota</taxon>
        <taxon>Fungi</taxon>
        <taxon>Dikarya</taxon>
        <taxon>Ascomycota</taxon>
        <taxon>Saccharomycotina</taxon>
        <taxon>Pichiomycetes</taxon>
        <taxon>Pichiales</taxon>
        <taxon>Pichiaceae</taxon>
        <taxon>Pichia</taxon>
    </lineage>
</organism>
<dbReference type="GO" id="GO:0006298">
    <property type="term" value="P:mismatch repair"/>
    <property type="evidence" value="ECO:0007669"/>
    <property type="project" value="TreeGrafter"/>
</dbReference>
<evidence type="ECO:0000256" key="4">
    <source>
        <dbReference type="ARBA" id="ARBA00022722"/>
    </source>
</evidence>
<evidence type="ECO:0000256" key="3">
    <source>
        <dbReference type="ARBA" id="ARBA00007058"/>
    </source>
</evidence>
<evidence type="ECO:0000256" key="5">
    <source>
        <dbReference type="ARBA" id="ARBA00022723"/>
    </source>
</evidence>
<keyword evidence="6 8" id="KW-0255">Endonuclease</keyword>
<evidence type="ECO:0000313" key="11">
    <source>
        <dbReference type="EMBL" id="OUT23478.1"/>
    </source>
</evidence>
<comment type="function">
    <text evidence="9">Endonuclease that specifically degrades the RNA of RNA-DNA hybrids.</text>
</comment>
<dbReference type="GO" id="GO:0032299">
    <property type="term" value="C:ribonuclease H2 complex"/>
    <property type="evidence" value="ECO:0007669"/>
    <property type="project" value="TreeGrafter"/>
</dbReference>
<comment type="catalytic activity">
    <reaction evidence="1 8 9">
        <text>Endonucleolytic cleavage to 5'-phosphomonoester.</text>
        <dbReference type="EC" id="3.1.26.4"/>
    </reaction>
</comment>
<dbReference type="GO" id="GO:0046872">
    <property type="term" value="F:metal ion binding"/>
    <property type="evidence" value="ECO:0007669"/>
    <property type="project" value="UniProtKB-KW"/>
</dbReference>
<evidence type="ECO:0000256" key="2">
    <source>
        <dbReference type="ARBA" id="ARBA00001946"/>
    </source>
</evidence>
<keyword evidence="7 8" id="KW-0378">Hydrolase</keyword>
<feature type="binding site" evidence="8">
    <location>
        <position position="161"/>
    </location>
    <ligand>
        <name>a divalent metal cation</name>
        <dbReference type="ChEBI" id="CHEBI:60240"/>
    </ligand>
</feature>
<dbReference type="PANTHER" id="PTHR10954:SF7">
    <property type="entry name" value="RIBONUCLEASE H2 SUBUNIT A"/>
    <property type="match status" value="1"/>
</dbReference>
<evidence type="ECO:0000259" key="10">
    <source>
        <dbReference type="PROSITE" id="PS51975"/>
    </source>
</evidence>
<dbReference type="InterPro" id="IPR023160">
    <property type="entry name" value="RNase_HII_hlx-loop-hlx_cap_dom"/>
</dbReference>
<dbReference type="CDD" id="cd07181">
    <property type="entry name" value="RNase_HII_eukaryota_like"/>
    <property type="match status" value="1"/>
</dbReference>
<gene>
    <name evidence="11" type="ORF">CAS74_001798</name>
</gene>
<name>A0A1Z8JS92_PICKU</name>
<dbReference type="AlphaFoldDB" id="A0A1Z8JS92"/>
<dbReference type="GO" id="GO:0043137">
    <property type="term" value="P:DNA replication, removal of RNA primer"/>
    <property type="evidence" value="ECO:0007669"/>
    <property type="project" value="TreeGrafter"/>
</dbReference>
<dbReference type="PANTHER" id="PTHR10954">
    <property type="entry name" value="RIBONUCLEASE H2 SUBUNIT A"/>
    <property type="match status" value="1"/>
</dbReference>
<protein>
    <recommendedName>
        <fullName evidence="9">Ribonuclease</fullName>
        <ecNumber evidence="9">3.1.26.4</ecNumber>
    </recommendedName>
</protein>
<evidence type="ECO:0000256" key="1">
    <source>
        <dbReference type="ARBA" id="ARBA00000077"/>
    </source>
</evidence>
<feature type="binding site" evidence="8">
    <location>
        <position position="41"/>
    </location>
    <ligand>
        <name>a divalent metal cation</name>
        <dbReference type="ChEBI" id="CHEBI:60240"/>
    </ligand>
</feature>
<dbReference type="InterPro" id="IPR036397">
    <property type="entry name" value="RNaseH_sf"/>
</dbReference>
<dbReference type="InterPro" id="IPR024567">
    <property type="entry name" value="RNase_HII/HIII_dom"/>
</dbReference>
<evidence type="ECO:0000256" key="7">
    <source>
        <dbReference type="ARBA" id="ARBA00022801"/>
    </source>
</evidence>